<dbReference type="RefSeq" id="WP_310281828.1">
    <property type="nucleotide sequence ID" value="NZ_JAVDWR010000028.1"/>
</dbReference>
<sequence length="109" mass="12409">MPSTDISKLQLEPRHLTLLLQILEQYVPQAEVWAYGSRVTGKAHQGSDLDIVLRNVANLNVAQSDWSELQEALQQSTLPILVDVHDWALLPNSFYPNIERDYVVLQKSQ</sequence>
<evidence type="ECO:0000313" key="3">
    <source>
        <dbReference type="Proteomes" id="UP001257909"/>
    </source>
</evidence>
<dbReference type="CDD" id="cd05403">
    <property type="entry name" value="NT_KNTase_like"/>
    <property type="match status" value="1"/>
</dbReference>
<dbReference type="SUPFAM" id="SSF81301">
    <property type="entry name" value="Nucleotidyltransferase"/>
    <property type="match status" value="1"/>
</dbReference>
<keyword evidence="3" id="KW-1185">Reference proteome</keyword>
<gene>
    <name evidence="2" type="ORF">J2W69_004020</name>
</gene>
<evidence type="ECO:0000313" key="2">
    <source>
        <dbReference type="EMBL" id="MDR7123037.1"/>
    </source>
</evidence>
<feature type="domain" description="Polymerase nucleotidyl transferase" evidence="1">
    <location>
        <begin position="19"/>
        <end position="60"/>
    </location>
</feature>
<dbReference type="Gene3D" id="3.30.460.10">
    <property type="entry name" value="Beta Polymerase, domain 2"/>
    <property type="match status" value="1"/>
</dbReference>
<dbReference type="EMBL" id="JAVDWR010000028">
    <property type="protein sequence ID" value="MDR7123037.1"/>
    <property type="molecule type" value="Genomic_DNA"/>
</dbReference>
<dbReference type="InterPro" id="IPR002934">
    <property type="entry name" value="Polymerase_NTP_transf_dom"/>
</dbReference>
<dbReference type="Proteomes" id="UP001257909">
    <property type="component" value="Unassembled WGS sequence"/>
</dbReference>
<accession>A0ABU1W4Z0</accession>
<dbReference type="InterPro" id="IPR043519">
    <property type="entry name" value="NT_sf"/>
</dbReference>
<comment type="caution">
    <text evidence="2">The sequence shown here is derived from an EMBL/GenBank/DDBJ whole genome shotgun (WGS) entry which is preliminary data.</text>
</comment>
<dbReference type="Pfam" id="PF01909">
    <property type="entry name" value="NTP_transf_2"/>
    <property type="match status" value="1"/>
</dbReference>
<organism evidence="2 3">
    <name type="scientific">Rheinheimera soli</name>
    <dbReference type="NCBI Taxonomy" id="443616"/>
    <lineage>
        <taxon>Bacteria</taxon>
        <taxon>Pseudomonadati</taxon>
        <taxon>Pseudomonadota</taxon>
        <taxon>Gammaproteobacteria</taxon>
        <taxon>Chromatiales</taxon>
        <taxon>Chromatiaceae</taxon>
        <taxon>Rheinheimera</taxon>
    </lineage>
</organism>
<protein>
    <submittedName>
        <fullName evidence="2">Nucleotidyltransferase</fullName>
    </submittedName>
</protein>
<proteinExistence type="predicted"/>
<reference evidence="2 3" key="1">
    <citation type="submission" date="2023-07" db="EMBL/GenBank/DDBJ databases">
        <title>Sorghum-associated microbial communities from plants grown in Nebraska, USA.</title>
        <authorList>
            <person name="Schachtman D."/>
        </authorList>
    </citation>
    <scope>NUCLEOTIDE SEQUENCE [LARGE SCALE GENOMIC DNA]</scope>
    <source>
        <strain evidence="2 3">4138</strain>
    </source>
</reference>
<evidence type="ECO:0000259" key="1">
    <source>
        <dbReference type="Pfam" id="PF01909"/>
    </source>
</evidence>
<name>A0ABU1W4Z0_9GAMM</name>